<dbReference type="PROSITE" id="PS00195">
    <property type="entry name" value="GLUTAREDOXIN_1"/>
    <property type="match status" value="1"/>
</dbReference>
<evidence type="ECO:0000313" key="2">
    <source>
        <dbReference type="EMBL" id="EFH92906.1"/>
    </source>
</evidence>
<dbReference type="GO" id="GO:0005737">
    <property type="term" value="C:cytoplasm"/>
    <property type="evidence" value="ECO:0007669"/>
    <property type="project" value="TreeGrafter"/>
</dbReference>
<dbReference type="PROSITE" id="PS51354">
    <property type="entry name" value="GLUTAREDOXIN_2"/>
    <property type="match status" value="1"/>
</dbReference>
<reference evidence="2" key="1">
    <citation type="submission" date="2010-05" db="EMBL/GenBank/DDBJ databases">
        <authorList>
            <person name="Muzny D."/>
            <person name="Qin X."/>
            <person name="Buhay C."/>
            <person name="Dugan-Rocha S."/>
            <person name="Ding Y."/>
            <person name="Chen G."/>
            <person name="Hawes A."/>
            <person name="Holder M."/>
            <person name="Jhangiani S."/>
            <person name="Johnson A."/>
            <person name="Khan Z."/>
            <person name="Li Z."/>
            <person name="Liu W."/>
            <person name="Liu X."/>
            <person name="Perez L."/>
            <person name="Shen H."/>
            <person name="Wang Q."/>
            <person name="Watt J."/>
            <person name="Xi L."/>
            <person name="Xin Y."/>
            <person name="Zhou J."/>
            <person name="Deng J."/>
            <person name="Jiang H."/>
            <person name="Liu Y."/>
            <person name="Qu J."/>
            <person name="Song X.-Z."/>
            <person name="Zhang L."/>
            <person name="Villasana D."/>
            <person name="Johnson A."/>
            <person name="Liu J."/>
            <person name="Liyanage D."/>
            <person name="Lorensuhewa L."/>
            <person name="Robinson T."/>
            <person name="Song A."/>
            <person name="Song B.-B."/>
            <person name="Dinh H."/>
            <person name="Thornton R."/>
            <person name="Coyle M."/>
            <person name="Francisco L."/>
            <person name="Jackson L."/>
            <person name="Javaid M."/>
            <person name="Korchina V."/>
            <person name="Kovar C."/>
            <person name="Mata R."/>
            <person name="Mathew T."/>
            <person name="Ngo R."/>
            <person name="Nguyen L."/>
            <person name="Nguyen N."/>
            <person name="Okwuonu G."/>
            <person name="Ongeri F."/>
            <person name="Pham C."/>
            <person name="Simmons D."/>
            <person name="Wilczek-Boney K."/>
            <person name="Hale W."/>
            <person name="Jakkamsetti A."/>
            <person name="Pham P."/>
            <person name="Ruth R."/>
            <person name="San Lucas F."/>
            <person name="Warren J."/>
            <person name="Zhang J."/>
            <person name="Zhao Z."/>
            <person name="Zhou C."/>
            <person name="Zhu D."/>
            <person name="Lee S."/>
            <person name="Bess C."/>
            <person name="Blankenburg K."/>
            <person name="Forbes L."/>
            <person name="Fu Q."/>
            <person name="Gubbala S."/>
            <person name="Hirani K."/>
            <person name="Jayaseelan J.C."/>
            <person name="Lara F."/>
            <person name="Munidasa M."/>
            <person name="Palculict T."/>
            <person name="Patil S."/>
            <person name="Pu L.-L."/>
            <person name="Saada N."/>
            <person name="Tang L."/>
            <person name="Weissenberger G."/>
            <person name="Zhu Y."/>
            <person name="Hemphill L."/>
            <person name="Shang Y."/>
            <person name="Youmans B."/>
            <person name="Ayvaz T."/>
            <person name="Ross M."/>
            <person name="Santibanez J."/>
            <person name="Aqrawi P."/>
            <person name="Gross S."/>
            <person name="Joshi V."/>
            <person name="Fowler G."/>
            <person name="Nazareth L."/>
            <person name="Reid J."/>
            <person name="Worley K."/>
            <person name="Petrosino J."/>
            <person name="Highlander S."/>
            <person name="Gibbs R."/>
        </authorList>
    </citation>
    <scope>NUCLEOTIDE SEQUENCE [LARGE SCALE GENOMIC DNA]</scope>
    <source>
        <strain evidence="2">ATCC 53516</strain>
    </source>
</reference>
<sequence>MFIFFLFGYLYCIKEFNEKEIIMDLKLYYKETCPFCKKVLRFIEKKGIKDVELVDIKADEANEKYLIEKGGQDQVPCLFIDGKPMYESMDIIKFLDEKFQ</sequence>
<dbReference type="CDD" id="cd00570">
    <property type="entry name" value="GST_N_family"/>
    <property type="match status" value="1"/>
</dbReference>
<dbReference type="HOGENOM" id="CLU_026126_8_1_9"/>
<dbReference type="eggNOG" id="COG0625">
    <property type="taxonomic scope" value="Bacteria"/>
</dbReference>
<name>D6S7X8_FINMA</name>
<dbReference type="InterPro" id="IPR050983">
    <property type="entry name" value="GST_Omega/HSP26"/>
</dbReference>
<dbReference type="STRING" id="525282.HMPREF0391_10564"/>
<dbReference type="SUPFAM" id="SSF52833">
    <property type="entry name" value="Thioredoxin-like"/>
    <property type="match status" value="1"/>
</dbReference>
<dbReference type="InterPro" id="IPR002109">
    <property type="entry name" value="Glutaredoxin"/>
</dbReference>
<gene>
    <name evidence="2" type="ORF">HMPREF0391_10564</name>
</gene>
<evidence type="ECO:0000259" key="1">
    <source>
        <dbReference type="PROSITE" id="PS50404"/>
    </source>
</evidence>
<dbReference type="PANTHER" id="PTHR43968:SF6">
    <property type="entry name" value="GLUTATHIONE S-TRANSFERASE OMEGA"/>
    <property type="match status" value="1"/>
</dbReference>
<dbReference type="InterPro" id="IPR011767">
    <property type="entry name" value="GLR_AS"/>
</dbReference>
<dbReference type="InterPro" id="IPR004045">
    <property type="entry name" value="Glutathione_S-Trfase_N"/>
</dbReference>
<dbReference type="Proteomes" id="UP000004063">
    <property type="component" value="Chromosome"/>
</dbReference>
<organism evidence="2">
    <name type="scientific">Finegoldia magna ATCC 53516</name>
    <dbReference type="NCBI Taxonomy" id="525282"/>
    <lineage>
        <taxon>Bacteria</taxon>
        <taxon>Bacillati</taxon>
        <taxon>Bacillota</taxon>
        <taxon>Tissierellia</taxon>
        <taxon>Tissierellales</taxon>
        <taxon>Peptoniphilaceae</taxon>
        <taxon>Finegoldia</taxon>
    </lineage>
</organism>
<proteinExistence type="predicted"/>
<accession>D6S7X8</accession>
<dbReference type="PANTHER" id="PTHR43968">
    <property type="match status" value="1"/>
</dbReference>
<comment type="caution">
    <text evidence="2">The sequence shown here is derived from an EMBL/GenBank/DDBJ whole genome shotgun (WGS) entry which is preliminary data.</text>
</comment>
<dbReference type="InterPro" id="IPR036249">
    <property type="entry name" value="Thioredoxin-like_sf"/>
</dbReference>
<feature type="domain" description="GST N-terminal" evidence="1">
    <location>
        <begin position="23"/>
        <end position="100"/>
    </location>
</feature>
<dbReference type="EMBL" id="ACHM02000002">
    <property type="protein sequence ID" value="EFH92906.1"/>
    <property type="molecule type" value="Genomic_DNA"/>
</dbReference>
<dbReference type="Pfam" id="PF00462">
    <property type="entry name" value="Glutaredoxin"/>
    <property type="match status" value="1"/>
</dbReference>
<dbReference type="Gene3D" id="3.40.30.10">
    <property type="entry name" value="Glutaredoxin"/>
    <property type="match status" value="1"/>
</dbReference>
<dbReference type="PROSITE" id="PS50404">
    <property type="entry name" value="GST_NTER"/>
    <property type="match status" value="1"/>
</dbReference>
<protein>
    <submittedName>
        <fullName evidence="2">Glutaredoxin</fullName>
    </submittedName>
</protein>
<dbReference type="AlphaFoldDB" id="D6S7X8"/>